<feature type="region of interest" description="Disordered" evidence="1">
    <location>
        <begin position="37"/>
        <end position="71"/>
    </location>
</feature>
<dbReference type="Proteomes" id="UP001476798">
    <property type="component" value="Unassembled WGS sequence"/>
</dbReference>
<evidence type="ECO:0000313" key="3">
    <source>
        <dbReference type="Proteomes" id="UP001476798"/>
    </source>
</evidence>
<protein>
    <submittedName>
        <fullName evidence="2">Uncharacterized protein</fullName>
    </submittedName>
</protein>
<proteinExistence type="predicted"/>
<comment type="caution">
    <text evidence="2">The sequence shown here is derived from an EMBL/GenBank/DDBJ whole genome shotgun (WGS) entry which is preliminary data.</text>
</comment>
<keyword evidence="3" id="KW-1185">Reference proteome</keyword>
<accession>A0ABV0PE22</accession>
<gene>
    <name evidence="2" type="ORF">GOODEAATRI_014402</name>
</gene>
<reference evidence="2 3" key="1">
    <citation type="submission" date="2021-06" db="EMBL/GenBank/DDBJ databases">
        <authorList>
            <person name="Palmer J.M."/>
        </authorList>
    </citation>
    <scope>NUCLEOTIDE SEQUENCE [LARGE SCALE GENOMIC DNA]</scope>
    <source>
        <strain evidence="2 3">GA_2019</strain>
        <tissue evidence="2">Muscle</tissue>
    </source>
</reference>
<name>A0ABV0PE22_9TELE</name>
<dbReference type="EMBL" id="JAHRIO010070980">
    <property type="protein sequence ID" value="MEQ2181715.1"/>
    <property type="molecule type" value="Genomic_DNA"/>
</dbReference>
<organism evidence="2 3">
    <name type="scientific">Goodea atripinnis</name>
    <dbReference type="NCBI Taxonomy" id="208336"/>
    <lineage>
        <taxon>Eukaryota</taxon>
        <taxon>Metazoa</taxon>
        <taxon>Chordata</taxon>
        <taxon>Craniata</taxon>
        <taxon>Vertebrata</taxon>
        <taxon>Euteleostomi</taxon>
        <taxon>Actinopterygii</taxon>
        <taxon>Neopterygii</taxon>
        <taxon>Teleostei</taxon>
        <taxon>Neoteleostei</taxon>
        <taxon>Acanthomorphata</taxon>
        <taxon>Ovalentaria</taxon>
        <taxon>Atherinomorphae</taxon>
        <taxon>Cyprinodontiformes</taxon>
        <taxon>Goodeidae</taxon>
        <taxon>Goodea</taxon>
    </lineage>
</organism>
<evidence type="ECO:0000313" key="2">
    <source>
        <dbReference type="EMBL" id="MEQ2181715.1"/>
    </source>
</evidence>
<sequence length="71" mass="7630">MSGRVDTTAQATPTNSATTRLTTIQGRKICCSEPGGLQQLKEGSHSNRVQSEEASQGHGRLGQTCRMQRPC</sequence>
<evidence type="ECO:0000256" key="1">
    <source>
        <dbReference type="SAM" id="MobiDB-lite"/>
    </source>
</evidence>